<dbReference type="GO" id="GO:0004252">
    <property type="term" value="F:serine-type endopeptidase activity"/>
    <property type="evidence" value="ECO:0007669"/>
    <property type="project" value="InterPro"/>
</dbReference>
<dbReference type="SUPFAM" id="SSF52743">
    <property type="entry name" value="Subtilisin-like"/>
    <property type="match status" value="1"/>
</dbReference>
<name>A0A7J7P9T6_9MAGN</name>
<accession>A0A7J7P9T6</accession>
<dbReference type="Gene3D" id="3.40.50.200">
    <property type="entry name" value="Peptidase S8/S53 domain"/>
    <property type="match status" value="1"/>
</dbReference>
<feature type="compositionally biased region" description="Polar residues" evidence="4">
    <location>
        <begin position="1"/>
        <end position="13"/>
    </location>
</feature>
<dbReference type="PROSITE" id="PS51892">
    <property type="entry name" value="SUBTILASE"/>
    <property type="match status" value="1"/>
</dbReference>
<protein>
    <submittedName>
        <fullName evidence="5">Uncharacterized protein</fullName>
    </submittedName>
</protein>
<dbReference type="GO" id="GO:0006508">
    <property type="term" value="P:proteolysis"/>
    <property type="evidence" value="ECO:0007669"/>
    <property type="project" value="InterPro"/>
</dbReference>
<dbReference type="Gene3D" id="3.50.30.30">
    <property type="match status" value="1"/>
</dbReference>
<evidence type="ECO:0000256" key="1">
    <source>
        <dbReference type="ARBA" id="ARBA00011073"/>
    </source>
</evidence>
<reference evidence="5 6" key="1">
    <citation type="journal article" date="2020" name="IScience">
        <title>Genome Sequencing of the Endangered Kingdonia uniflora (Circaeasteraceae, Ranunculales) Reveals Potential Mechanisms of Evolutionary Specialization.</title>
        <authorList>
            <person name="Sun Y."/>
            <person name="Deng T."/>
            <person name="Zhang A."/>
            <person name="Moore M.J."/>
            <person name="Landis J.B."/>
            <person name="Lin N."/>
            <person name="Zhang H."/>
            <person name="Zhang X."/>
            <person name="Huang J."/>
            <person name="Zhang X."/>
            <person name="Sun H."/>
            <person name="Wang H."/>
        </authorList>
    </citation>
    <scope>NUCLEOTIDE SEQUENCE [LARGE SCALE GENOMIC DNA]</scope>
    <source>
        <strain evidence="5">TB1705</strain>
        <tissue evidence="5">Leaf</tissue>
    </source>
</reference>
<evidence type="ECO:0000256" key="3">
    <source>
        <dbReference type="PROSITE-ProRule" id="PRU01240"/>
    </source>
</evidence>
<dbReference type="OrthoDB" id="4803627at2759"/>
<evidence type="ECO:0000256" key="2">
    <source>
        <dbReference type="ARBA" id="ARBA00022729"/>
    </source>
</evidence>
<comment type="caution">
    <text evidence="5">The sequence shown here is derived from an EMBL/GenBank/DDBJ whole genome shotgun (WGS) entry which is preliminary data.</text>
</comment>
<dbReference type="EMBL" id="JACGCM010000140">
    <property type="protein sequence ID" value="KAF6175948.1"/>
    <property type="molecule type" value="Genomic_DNA"/>
</dbReference>
<evidence type="ECO:0000256" key="4">
    <source>
        <dbReference type="SAM" id="MobiDB-lite"/>
    </source>
</evidence>
<sequence length="84" mass="8666">MQKGILTSSSAGNSGPDIESVSDVAPWMLTVGASSTDKRIVDEVVLGYGTTLVGSTVNGFDSNGEKFPLVDGRNVSSWCNGAVQ</sequence>
<dbReference type="InterPro" id="IPR036852">
    <property type="entry name" value="Peptidase_S8/S53_dom_sf"/>
</dbReference>
<keyword evidence="6" id="KW-1185">Reference proteome</keyword>
<comment type="caution">
    <text evidence="3">Lacks conserved residue(s) required for the propagation of feature annotation.</text>
</comment>
<feature type="region of interest" description="Disordered" evidence="4">
    <location>
        <begin position="1"/>
        <end position="20"/>
    </location>
</feature>
<evidence type="ECO:0000313" key="5">
    <source>
        <dbReference type="EMBL" id="KAF6175948.1"/>
    </source>
</evidence>
<organism evidence="5 6">
    <name type="scientific">Kingdonia uniflora</name>
    <dbReference type="NCBI Taxonomy" id="39325"/>
    <lineage>
        <taxon>Eukaryota</taxon>
        <taxon>Viridiplantae</taxon>
        <taxon>Streptophyta</taxon>
        <taxon>Embryophyta</taxon>
        <taxon>Tracheophyta</taxon>
        <taxon>Spermatophyta</taxon>
        <taxon>Magnoliopsida</taxon>
        <taxon>Ranunculales</taxon>
        <taxon>Circaeasteraceae</taxon>
        <taxon>Kingdonia</taxon>
    </lineage>
</organism>
<dbReference type="PANTHER" id="PTHR10795">
    <property type="entry name" value="PROPROTEIN CONVERTASE SUBTILISIN/KEXIN"/>
    <property type="match status" value="1"/>
</dbReference>
<evidence type="ECO:0000313" key="6">
    <source>
        <dbReference type="Proteomes" id="UP000541444"/>
    </source>
</evidence>
<gene>
    <name evidence="5" type="ORF">GIB67_003436</name>
</gene>
<dbReference type="InterPro" id="IPR045051">
    <property type="entry name" value="SBT"/>
</dbReference>
<dbReference type="Proteomes" id="UP000541444">
    <property type="component" value="Unassembled WGS sequence"/>
</dbReference>
<proteinExistence type="inferred from homology"/>
<keyword evidence="2" id="KW-0732">Signal</keyword>
<comment type="similarity">
    <text evidence="1 3">Belongs to the peptidase S8 family.</text>
</comment>
<dbReference type="AlphaFoldDB" id="A0A7J7P9T6"/>